<feature type="region of interest" description="Disordered" evidence="10">
    <location>
        <begin position="73"/>
        <end position="92"/>
    </location>
</feature>
<accession>A0AA88DH49</accession>
<keyword evidence="7" id="KW-0067">ATP-binding</keyword>
<keyword evidence="13" id="KW-1185">Reference proteome</keyword>
<sequence length="929" mass="101746">MGSFPGTSEIVEADEELSSSQRGKGIYQTHSGLSVRDRDQKLPVLQLGYKDSLEDDINKLFDAINLKTSKGLSLSHQAGSSPMNRNASKKPITMGMPRSPGIGSSEPVTLKQALRELSLTKASEMAAMKRLSKMTSSPGASEAGRIKTLYNSVVLEASKSGPLSVEGRGNMVEISLVPEESLTNALDKMPERLQMSKMKSPNQSVDFSPRFAATENVKRTIPVPSESTYTTKKVGILSVRSKLVQKEKPSSETSPSCSDHGGDILELVEDVTATMQNICGATPKRNEGISAPSKVGTQTIKSVLVDKENRTSEPSPSSSYHGGKSVELVENLPVSTKLRNKPSALKAGQKVRLHAVSSSSSLVGGSRVSKLSRNNPRLVRSVSRNKNKRKVKQDLSSATSTSGGFKEADTKLDPSTSQLVCERCQCTLKNTNKKSSQISLAPQSSSFNSGVNSTAVRSYANKPGVTSDGRTRSGAPVMKVKKNAKSREQAEFSQSSQGEYSSSTTMSDESNLSGSSCGNRPHMSKDVRWEAIRACMQDGVLGLDQFNLLKKLGCGDIGTVYLAELIGTNCLFAIKVMDNEFLSRRKKMPRAQTEREILRMLDHPFLPTLYAQFTSDNLSCLVMEYCPGGDLHVLRQKQPGRNYSEAAARFYVAEVLLALEYLHMLGVVYRDLKPENVLVREDGHIMLTDFDLSLRCTVSPTLLKSSSDIEPVRRSGPCTDSNCAEPFCIQPPCQVPCFSPRFLPAAAKTRKTKNDLAAQIRSLPQLVAEPTDARSNSFVGTHEYLAPEIIKGEGHGAAVDWWTFGIFLYELLYGKTPFKGANNEETLANVVLQTLKFPDTPIVSFQARDLIRGLLVKEPEYRFGSEKGAAEIKQHPFFEGLNWALIRCSIPPEVPEFCDFEIPNLVPPENQSKYLECKATGELLEFELF</sequence>
<comment type="catalytic activity">
    <reaction evidence="9">
        <text>L-seryl-[protein] + ATP = O-phospho-L-seryl-[protein] + ADP + H(+)</text>
        <dbReference type="Rhea" id="RHEA:17989"/>
        <dbReference type="Rhea" id="RHEA-COMP:9863"/>
        <dbReference type="Rhea" id="RHEA-COMP:11604"/>
        <dbReference type="ChEBI" id="CHEBI:15378"/>
        <dbReference type="ChEBI" id="CHEBI:29999"/>
        <dbReference type="ChEBI" id="CHEBI:30616"/>
        <dbReference type="ChEBI" id="CHEBI:83421"/>
        <dbReference type="ChEBI" id="CHEBI:456216"/>
        <dbReference type="EC" id="2.7.11.1"/>
    </reaction>
</comment>
<proteinExistence type="inferred from homology"/>
<evidence type="ECO:0000259" key="11">
    <source>
        <dbReference type="PROSITE" id="PS50011"/>
    </source>
</evidence>
<evidence type="ECO:0000313" key="12">
    <source>
        <dbReference type="EMBL" id="GMN39384.1"/>
    </source>
</evidence>
<dbReference type="CDD" id="cd05574">
    <property type="entry name" value="STKc_phototropin_like"/>
    <property type="match status" value="1"/>
</dbReference>
<feature type="compositionally biased region" description="Polar residues" evidence="10">
    <location>
        <begin position="508"/>
        <end position="518"/>
    </location>
</feature>
<protein>
    <recommendedName>
        <fullName evidence="2">non-specific serine/threonine protein kinase</fullName>
        <ecNumber evidence="2">2.7.11.1</ecNumber>
    </recommendedName>
</protein>
<dbReference type="EC" id="2.7.11.1" evidence="2"/>
<evidence type="ECO:0000256" key="3">
    <source>
        <dbReference type="ARBA" id="ARBA00022527"/>
    </source>
</evidence>
<dbReference type="PROSITE" id="PS00108">
    <property type="entry name" value="PROTEIN_KINASE_ST"/>
    <property type="match status" value="1"/>
</dbReference>
<evidence type="ECO:0000313" key="13">
    <source>
        <dbReference type="Proteomes" id="UP001187192"/>
    </source>
</evidence>
<feature type="compositionally biased region" description="Polar residues" evidence="10">
    <location>
        <begin position="18"/>
        <end position="32"/>
    </location>
</feature>
<dbReference type="InterPro" id="IPR011009">
    <property type="entry name" value="Kinase-like_dom_sf"/>
</dbReference>
<feature type="compositionally biased region" description="Low complexity" evidence="10">
    <location>
        <begin position="356"/>
        <end position="372"/>
    </location>
</feature>
<feature type="region of interest" description="Disordered" evidence="10">
    <location>
        <begin position="303"/>
        <end position="326"/>
    </location>
</feature>
<dbReference type="SUPFAM" id="SSF56112">
    <property type="entry name" value="Protein kinase-like (PK-like)"/>
    <property type="match status" value="1"/>
</dbReference>
<dbReference type="AlphaFoldDB" id="A0AA88DH49"/>
<keyword evidence="3" id="KW-0723">Serine/threonine-protein kinase</keyword>
<dbReference type="InterPro" id="IPR000719">
    <property type="entry name" value="Prot_kinase_dom"/>
</dbReference>
<feature type="compositionally biased region" description="Low complexity" evidence="10">
    <location>
        <begin position="435"/>
        <end position="446"/>
    </location>
</feature>
<gene>
    <name evidence="12" type="ORF">TIFTF001_008610</name>
</gene>
<evidence type="ECO:0000256" key="1">
    <source>
        <dbReference type="ARBA" id="ARBA00009903"/>
    </source>
</evidence>
<evidence type="ECO:0000256" key="8">
    <source>
        <dbReference type="ARBA" id="ARBA00047899"/>
    </source>
</evidence>
<dbReference type="PROSITE" id="PS50011">
    <property type="entry name" value="PROTEIN_KINASE_DOM"/>
    <property type="match status" value="1"/>
</dbReference>
<feature type="region of interest" description="Disordered" evidence="10">
    <location>
        <begin position="355"/>
        <end position="412"/>
    </location>
</feature>
<dbReference type="Gene3D" id="1.10.510.10">
    <property type="entry name" value="Transferase(Phosphotransferase) domain 1"/>
    <property type="match status" value="2"/>
</dbReference>
<keyword evidence="6" id="KW-0418">Kinase</keyword>
<dbReference type="SMART" id="SM00220">
    <property type="entry name" value="S_TKc"/>
    <property type="match status" value="1"/>
</dbReference>
<evidence type="ECO:0000256" key="4">
    <source>
        <dbReference type="ARBA" id="ARBA00022679"/>
    </source>
</evidence>
<evidence type="ECO:0000256" key="9">
    <source>
        <dbReference type="ARBA" id="ARBA00048679"/>
    </source>
</evidence>
<comment type="caution">
    <text evidence="12">The sequence shown here is derived from an EMBL/GenBank/DDBJ whole genome shotgun (WGS) entry which is preliminary data.</text>
</comment>
<dbReference type="PANTHER" id="PTHR45637">
    <property type="entry name" value="FLIPPASE KINASE 1-RELATED"/>
    <property type="match status" value="1"/>
</dbReference>
<dbReference type="Proteomes" id="UP001187192">
    <property type="component" value="Unassembled WGS sequence"/>
</dbReference>
<reference evidence="12" key="1">
    <citation type="submission" date="2023-07" db="EMBL/GenBank/DDBJ databases">
        <title>draft genome sequence of fig (Ficus carica).</title>
        <authorList>
            <person name="Takahashi T."/>
            <person name="Nishimura K."/>
        </authorList>
    </citation>
    <scope>NUCLEOTIDE SEQUENCE</scope>
</reference>
<feature type="region of interest" description="Disordered" evidence="10">
    <location>
        <begin position="458"/>
        <end position="519"/>
    </location>
</feature>
<keyword evidence="5" id="KW-0547">Nucleotide-binding</keyword>
<dbReference type="EMBL" id="BTGU01000009">
    <property type="protein sequence ID" value="GMN39384.1"/>
    <property type="molecule type" value="Genomic_DNA"/>
</dbReference>
<evidence type="ECO:0000256" key="7">
    <source>
        <dbReference type="ARBA" id="ARBA00022840"/>
    </source>
</evidence>
<dbReference type="FunFam" id="1.10.510.10:FF:000028">
    <property type="entry name" value="serine/threonine-protein kinase D6PK-like"/>
    <property type="match status" value="1"/>
</dbReference>
<evidence type="ECO:0000256" key="5">
    <source>
        <dbReference type="ARBA" id="ARBA00022741"/>
    </source>
</evidence>
<feature type="region of interest" description="Disordered" evidence="10">
    <location>
        <begin position="432"/>
        <end position="451"/>
    </location>
</feature>
<comment type="catalytic activity">
    <reaction evidence="8">
        <text>L-threonyl-[protein] + ATP = O-phospho-L-threonyl-[protein] + ADP + H(+)</text>
        <dbReference type="Rhea" id="RHEA:46608"/>
        <dbReference type="Rhea" id="RHEA-COMP:11060"/>
        <dbReference type="Rhea" id="RHEA-COMP:11605"/>
        <dbReference type="ChEBI" id="CHEBI:15378"/>
        <dbReference type="ChEBI" id="CHEBI:30013"/>
        <dbReference type="ChEBI" id="CHEBI:30616"/>
        <dbReference type="ChEBI" id="CHEBI:61977"/>
        <dbReference type="ChEBI" id="CHEBI:456216"/>
        <dbReference type="EC" id="2.7.11.1"/>
    </reaction>
</comment>
<feature type="compositionally biased region" description="Polar residues" evidence="10">
    <location>
        <begin position="73"/>
        <end position="86"/>
    </location>
</feature>
<dbReference type="InterPro" id="IPR008271">
    <property type="entry name" value="Ser/Thr_kinase_AS"/>
</dbReference>
<feature type="domain" description="Protein kinase" evidence="11">
    <location>
        <begin position="546"/>
        <end position="878"/>
    </location>
</feature>
<organism evidence="12 13">
    <name type="scientific">Ficus carica</name>
    <name type="common">Common fig</name>
    <dbReference type="NCBI Taxonomy" id="3494"/>
    <lineage>
        <taxon>Eukaryota</taxon>
        <taxon>Viridiplantae</taxon>
        <taxon>Streptophyta</taxon>
        <taxon>Embryophyta</taxon>
        <taxon>Tracheophyta</taxon>
        <taxon>Spermatophyta</taxon>
        <taxon>Magnoliopsida</taxon>
        <taxon>eudicotyledons</taxon>
        <taxon>Gunneridae</taxon>
        <taxon>Pentapetalae</taxon>
        <taxon>rosids</taxon>
        <taxon>fabids</taxon>
        <taxon>Rosales</taxon>
        <taxon>Moraceae</taxon>
        <taxon>Ficeae</taxon>
        <taxon>Ficus</taxon>
    </lineage>
</organism>
<dbReference type="Gene3D" id="3.30.200.20">
    <property type="entry name" value="Phosphorylase Kinase, domain 1"/>
    <property type="match status" value="1"/>
</dbReference>
<dbReference type="Pfam" id="PF00069">
    <property type="entry name" value="Pkinase"/>
    <property type="match status" value="2"/>
</dbReference>
<name>A0AA88DH49_FICCA</name>
<comment type="similarity">
    <text evidence="1">Belongs to the protein kinase superfamily. AGC Ser/Thr protein kinase family.</text>
</comment>
<dbReference type="FunFam" id="1.10.510.10:FF:000020">
    <property type="entry name" value="serine/threonine-protein kinase D6PK-like"/>
    <property type="match status" value="1"/>
</dbReference>
<evidence type="ECO:0000256" key="2">
    <source>
        <dbReference type="ARBA" id="ARBA00012513"/>
    </source>
</evidence>
<feature type="compositionally biased region" description="Polar residues" evidence="10">
    <location>
        <begin position="394"/>
        <end position="403"/>
    </location>
</feature>
<evidence type="ECO:0000256" key="10">
    <source>
        <dbReference type="SAM" id="MobiDB-lite"/>
    </source>
</evidence>
<dbReference type="GO" id="GO:0005524">
    <property type="term" value="F:ATP binding"/>
    <property type="evidence" value="ECO:0007669"/>
    <property type="project" value="UniProtKB-KW"/>
</dbReference>
<dbReference type="GO" id="GO:0004674">
    <property type="term" value="F:protein serine/threonine kinase activity"/>
    <property type="evidence" value="ECO:0007669"/>
    <property type="project" value="UniProtKB-KW"/>
</dbReference>
<feature type="region of interest" description="Disordered" evidence="10">
    <location>
        <begin position="1"/>
        <end position="37"/>
    </location>
</feature>
<evidence type="ECO:0000256" key="6">
    <source>
        <dbReference type="ARBA" id="ARBA00022777"/>
    </source>
</evidence>
<dbReference type="FunFam" id="3.30.200.20:FF:000032">
    <property type="entry name" value="Serine/threonine-protein kinase D6PK-like"/>
    <property type="match status" value="1"/>
</dbReference>
<feature type="compositionally biased region" description="Low complexity" evidence="10">
    <location>
        <begin position="493"/>
        <end position="507"/>
    </location>
</feature>
<keyword evidence="4" id="KW-0808">Transferase</keyword>